<sequence length="33" mass="3662">MSELITLEDLTALEEVLKSSAEKDVLIFKHSAT</sequence>
<evidence type="ECO:0000313" key="2">
    <source>
        <dbReference type="Proteomes" id="UP000006443"/>
    </source>
</evidence>
<dbReference type="Proteomes" id="UP000006443">
    <property type="component" value="Unassembled WGS sequence"/>
</dbReference>
<protein>
    <submittedName>
        <fullName evidence="1">Uncharacterized protein</fullName>
    </submittedName>
</protein>
<evidence type="ECO:0000313" key="1">
    <source>
        <dbReference type="EMBL" id="EEG77151.1"/>
    </source>
</evidence>
<name>C0GHE5_DETAL</name>
<dbReference type="EMBL" id="ACJM01000009">
    <property type="protein sequence ID" value="EEG77151.1"/>
    <property type="molecule type" value="Genomic_DNA"/>
</dbReference>
<dbReference type="AlphaFoldDB" id="C0GHE5"/>
<accession>C0GHE5</accession>
<reference evidence="1 2" key="1">
    <citation type="submission" date="2009-02" db="EMBL/GenBank/DDBJ databases">
        <title>Sequencing of the draft genome and assembly of Dethiobacter alkaliphilus AHT 1.</title>
        <authorList>
            <consortium name="US DOE Joint Genome Institute (JGI-PGF)"/>
            <person name="Lucas S."/>
            <person name="Copeland A."/>
            <person name="Lapidus A."/>
            <person name="Glavina del Rio T."/>
            <person name="Dalin E."/>
            <person name="Tice H."/>
            <person name="Bruce D."/>
            <person name="Goodwin L."/>
            <person name="Pitluck S."/>
            <person name="Larimer F."/>
            <person name="Land M.L."/>
            <person name="Hauser L."/>
            <person name="Muyzer G."/>
        </authorList>
    </citation>
    <scope>NUCLEOTIDE SEQUENCE [LARGE SCALE GENOMIC DNA]</scope>
    <source>
        <strain evidence="1 2">AHT 1</strain>
    </source>
</reference>
<proteinExistence type="predicted"/>
<gene>
    <name evidence="1" type="ORF">DealDRAFT_1904</name>
</gene>
<keyword evidence="2" id="KW-1185">Reference proteome</keyword>
<comment type="caution">
    <text evidence="1">The sequence shown here is derived from an EMBL/GenBank/DDBJ whole genome shotgun (WGS) entry which is preliminary data.</text>
</comment>
<organism evidence="1 2">
    <name type="scientific">Dethiobacter alkaliphilus AHT 1</name>
    <dbReference type="NCBI Taxonomy" id="555088"/>
    <lineage>
        <taxon>Bacteria</taxon>
        <taxon>Bacillati</taxon>
        <taxon>Bacillota</taxon>
        <taxon>Dethiobacteria</taxon>
        <taxon>Dethiobacterales</taxon>
        <taxon>Dethiobacteraceae</taxon>
        <taxon>Dethiobacter</taxon>
    </lineage>
</organism>